<organism evidence="1 2">
    <name type="scientific">Halopseudomonas formosensis</name>
    <dbReference type="NCBI Taxonomy" id="1002526"/>
    <lineage>
        <taxon>Bacteria</taxon>
        <taxon>Pseudomonadati</taxon>
        <taxon>Pseudomonadota</taxon>
        <taxon>Gammaproteobacteria</taxon>
        <taxon>Pseudomonadales</taxon>
        <taxon>Pseudomonadaceae</taxon>
        <taxon>Halopseudomonas</taxon>
    </lineage>
</organism>
<gene>
    <name evidence="1" type="ORF">SAMN05216578_103199</name>
</gene>
<dbReference type="EMBL" id="FOYD01000003">
    <property type="protein sequence ID" value="SFQ76600.1"/>
    <property type="molecule type" value="Genomic_DNA"/>
</dbReference>
<dbReference type="AlphaFoldDB" id="A0A1I6B6N8"/>
<evidence type="ECO:0000313" key="2">
    <source>
        <dbReference type="Proteomes" id="UP000242815"/>
    </source>
</evidence>
<proteinExistence type="predicted"/>
<accession>A0A1I6B6N8</accession>
<protein>
    <submittedName>
        <fullName evidence="1">Uncharacterized protein</fullName>
    </submittedName>
</protein>
<name>A0A1I6B6N8_9GAMM</name>
<reference evidence="1 2" key="1">
    <citation type="submission" date="2016-10" db="EMBL/GenBank/DDBJ databases">
        <authorList>
            <person name="de Groot N.N."/>
        </authorList>
    </citation>
    <scope>NUCLEOTIDE SEQUENCE [LARGE SCALE GENOMIC DNA]</scope>
    <source>
        <strain evidence="1 2">JCM 18415</strain>
    </source>
</reference>
<dbReference type="Proteomes" id="UP000242815">
    <property type="component" value="Unassembled WGS sequence"/>
</dbReference>
<sequence length="37" mass="4257">MASGQLFNSLLDNLGILARAKARMYFRLYGKAKLRLR</sequence>
<dbReference type="STRING" id="1002526.SAMN05216578_103199"/>
<evidence type="ECO:0000313" key="1">
    <source>
        <dbReference type="EMBL" id="SFQ76600.1"/>
    </source>
</evidence>